<comment type="caution">
    <text evidence="2">The sequence shown here is derived from an EMBL/GenBank/DDBJ whole genome shotgun (WGS) entry which is preliminary data.</text>
</comment>
<reference evidence="3" key="1">
    <citation type="journal article" date="2019" name="Int. J. Syst. Evol. Microbiol.">
        <title>The Global Catalogue of Microorganisms (GCM) 10K type strain sequencing project: providing services to taxonomists for standard genome sequencing and annotation.</title>
        <authorList>
            <consortium name="The Broad Institute Genomics Platform"/>
            <consortium name="The Broad Institute Genome Sequencing Center for Infectious Disease"/>
            <person name="Wu L."/>
            <person name="Ma J."/>
        </authorList>
    </citation>
    <scope>NUCLEOTIDE SEQUENCE [LARGE SCALE GENOMIC DNA]</scope>
    <source>
        <strain evidence="3">CCM 7435</strain>
    </source>
</reference>
<protein>
    <submittedName>
        <fullName evidence="2">Uncharacterized protein</fullName>
    </submittedName>
</protein>
<gene>
    <name evidence="2" type="ORF">ACFSNC_20930</name>
</gene>
<dbReference type="Proteomes" id="UP001597299">
    <property type="component" value="Unassembled WGS sequence"/>
</dbReference>
<sequence length="114" mass="12201">MPDYIKSVDFDGYARNLATKDLGADLHLPKSLPSDPTGTPYTATNPMPSAARNAVKDSTGALMYPDDCAVTAVTRDASGNMLTQTISDGTTSWVQTITRDANGNMSAVSKWERQ</sequence>
<dbReference type="RefSeq" id="WP_213356166.1">
    <property type="nucleotide sequence ID" value="NZ_JAHBGB010000044.1"/>
</dbReference>
<keyword evidence="3" id="KW-1185">Reference proteome</keyword>
<dbReference type="EMBL" id="JBHUHD010000001">
    <property type="protein sequence ID" value="MFD2142879.1"/>
    <property type="molecule type" value="Genomic_DNA"/>
</dbReference>
<organism evidence="2 3">
    <name type="scientific">Ancylobacter oerskovii</name>
    <dbReference type="NCBI Taxonomy" id="459519"/>
    <lineage>
        <taxon>Bacteria</taxon>
        <taxon>Pseudomonadati</taxon>
        <taxon>Pseudomonadota</taxon>
        <taxon>Alphaproteobacteria</taxon>
        <taxon>Hyphomicrobiales</taxon>
        <taxon>Xanthobacteraceae</taxon>
        <taxon>Ancylobacter</taxon>
    </lineage>
</organism>
<evidence type="ECO:0000313" key="2">
    <source>
        <dbReference type="EMBL" id="MFD2142879.1"/>
    </source>
</evidence>
<evidence type="ECO:0000313" key="3">
    <source>
        <dbReference type="Proteomes" id="UP001597299"/>
    </source>
</evidence>
<feature type="region of interest" description="Disordered" evidence="1">
    <location>
        <begin position="25"/>
        <end position="52"/>
    </location>
</feature>
<accession>A0ABW4Z2W4</accession>
<proteinExistence type="predicted"/>
<name>A0ABW4Z2W4_9HYPH</name>
<evidence type="ECO:0000256" key="1">
    <source>
        <dbReference type="SAM" id="MobiDB-lite"/>
    </source>
</evidence>
<feature type="compositionally biased region" description="Polar residues" evidence="1">
    <location>
        <begin position="34"/>
        <end position="47"/>
    </location>
</feature>